<feature type="chain" id="PRO_5022810248" evidence="1">
    <location>
        <begin position="32"/>
        <end position="160"/>
    </location>
</feature>
<reference evidence="2 3" key="1">
    <citation type="submission" date="2019-05" db="EMBL/GenBank/DDBJ databases">
        <title>Another draft genome of Portunus trituberculatus and its Hox gene families provides insights of decapod evolution.</title>
        <authorList>
            <person name="Jeong J.-H."/>
            <person name="Song I."/>
            <person name="Kim S."/>
            <person name="Choi T."/>
            <person name="Kim D."/>
            <person name="Ryu S."/>
            <person name="Kim W."/>
        </authorList>
    </citation>
    <scope>NUCLEOTIDE SEQUENCE [LARGE SCALE GENOMIC DNA]</scope>
    <source>
        <tissue evidence="2">Muscle</tissue>
    </source>
</reference>
<evidence type="ECO:0000256" key="1">
    <source>
        <dbReference type="SAM" id="SignalP"/>
    </source>
</evidence>
<dbReference type="Proteomes" id="UP000324222">
    <property type="component" value="Unassembled WGS sequence"/>
</dbReference>
<evidence type="ECO:0000313" key="3">
    <source>
        <dbReference type="Proteomes" id="UP000324222"/>
    </source>
</evidence>
<name>A0A5B7FT04_PORTR</name>
<keyword evidence="1" id="KW-0732">Signal</keyword>
<keyword evidence="3" id="KW-1185">Reference proteome</keyword>
<protein>
    <submittedName>
        <fullName evidence="2">Uncharacterized protein</fullName>
    </submittedName>
</protein>
<organism evidence="2 3">
    <name type="scientific">Portunus trituberculatus</name>
    <name type="common">Swimming crab</name>
    <name type="synonym">Neptunus trituberculatus</name>
    <dbReference type="NCBI Taxonomy" id="210409"/>
    <lineage>
        <taxon>Eukaryota</taxon>
        <taxon>Metazoa</taxon>
        <taxon>Ecdysozoa</taxon>
        <taxon>Arthropoda</taxon>
        <taxon>Crustacea</taxon>
        <taxon>Multicrustacea</taxon>
        <taxon>Malacostraca</taxon>
        <taxon>Eumalacostraca</taxon>
        <taxon>Eucarida</taxon>
        <taxon>Decapoda</taxon>
        <taxon>Pleocyemata</taxon>
        <taxon>Brachyura</taxon>
        <taxon>Eubrachyura</taxon>
        <taxon>Portunoidea</taxon>
        <taxon>Portunidae</taxon>
        <taxon>Portuninae</taxon>
        <taxon>Portunus</taxon>
    </lineage>
</organism>
<evidence type="ECO:0000313" key="2">
    <source>
        <dbReference type="EMBL" id="MPC48098.1"/>
    </source>
</evidence>
<sequence>MKQRGGNEAKRDNTIILFSLLLFLLFPLSQCSLVSLRPSLPPSCSWHLEGRRGAWRREITPSVLEHAGTVSWRGEGVLRDYKALGVKETHDGRQSGNFVICGEGRRKEEEEEEEEEEYTESLRCCLLAFPCLSYGKVTNSSLTQFSSRGGSALITSTTST</sequence>
<gene>
    <name evidence="2" type="ORF">E2C01_041863</name>
</gene>
<dbReference type="AlphaFoldDB" id="A0A5B7FT04"/>
<feature type="signal peptide" evidence="1">
    <location>
        <begin position="1"/>
        <end position="31"/>
    </location>
</feature>
<accession>A0A5B7FT04</accession>
<proteinExistence type="predicted"/>
<comment type="caution">
    <text evidence="2">The sequence shown here is derived from an EMBL/GenBank/DDBJ whole genome shotgun (WGS) entry which is preliminary data.</text>
</comment>
<dbReference type="EMBL" id="VSRR010008105">
    <property type="protein sequence ID" value="MPC48098.1"/>
    <property type="molecule type" value="Genomic_DNA"/>
</dbReference>